<evidence type="ECO:0000313" key="1">
    <source>
        <dbReference type="EMBL" id="KAF4393600.1"/>
    </source>
</evidence>
<reference evidence="1 2" key="1">
    <citation type="journal article" date="2020" name="bioRxiv">
        <title>Sequence and annotation of 42 cannabis genomes reveals extensive copy number variation in cannabinoid synthesis and pathogen resistance genes.</title>
        <authorList>
            <person name="Mckernan K.J."/>
            <person name="Helbert Y."/>
            <person name="Kane L.T."/>
            <person name="Ebling H."/>
            <person name="Zhang L."/>
            <person name="Liu B."/>
            <person name="Eaton Z."/>
            <person name="Mclaughlin S."/>
            <person name="Kingan S."/>
            <person name="Baybayan P."/>
            <person name="Concepcion G."/>
            <person name="Jordan M."/>
            <person name="Riva A."/>
            <person name="Barbazuk W."/>
            <person name="Harkins T."/>
        </authorList>
    </citation>
    <scope>NUCLEOTIDE SEQUENCE [LARGE SCALE GENOMIC DNA]</scope>
    <source>
        <strain evidence="2">cv. Jamaican Lion 4</strain>
        <tissue evidence="1">Leaf</tissue>
    </source>
</reference>
<dbReference type="Proteomes" id="UP000525078">
    <property type="component" value="Unassembled WGS sequence"/>
</dbReference>
<comment type="caution">
    <text evidence="1">The sequence shown here is derived from an EMBL/GenBank/DDBJ whole genome shotgun (WGS) entry which is preliminary data.</text>
</comment>
<evidence type="ECO:0000313" key="2">
    <source>
        <dbReference type="Proteomes" id="UP000525078"/>
    </source>
</evidence>
<gene>
    <name evidence="1" type="ORF">F8388_023404</name>
</gene>
<accession>A0A7J6HGQ4</accession>
<organism evidence="1 2">
    <name type="scientific">Cannabis sativa</name>
    <name type="common">Hemp</name>
    <name type="synonym">Marijuana</name>
    <dbReference type="NCBI Taxonomy" id="3483"/>
    <lineage>
        <taxon>Eukaryota</taxon>
        <taxon>Viridiplantae</taxon>
        <taxon>Streptophyta</taxon>
        <taxon>Embryophyta</taxon>
        <taxon>Tracheophyta</taxon>
        <taxon>Spermatophyta</taxon>
        <taxon>Magnoliopsida</taxon>
        <taxon>eudicotyledons</taxon>
        <taxon>Gunneridae</taxon>
        <taxon>Pentapetalae</taxon>
        <taxon>rosids</taxon>
        <taxon>fabids</taxon>
        <taxon>Rosales</taxon>
        <taxon>Cannabaceae</taxon>
        <taxon>Cannabis</taxon>
    </lineage>
</organism>
<proteinExistence type="predicted"/>
<name>A0A7J6HGQ4_CANSA</name>
<dbReference type="EMBL" id="JAATIP010000014">
    <property type="protein sequence ID" value="KAF4393600.1"/>
    <property type="molecule type" value="Genomic_DNA"/>
</dbReference>
<sequence length="118" mass="13148">MELPDLLSAGNLRHHRAKKRLSRPLGLNSSPLTTPFGSTLLMSVEVLGLALDTQWKMMTRLIALETFARSLDLLVHLVPLLSWFCSVGSVVKCCPSNLKRSSMFFKVKELGYNRASTT</sequence>
<dbReference type="AlphaFoldDB" id="A0A7J6HGQ4"/>
<protein>
    <submittedName>
        <fullName evidence="1">Uncharacterized protein</fullName>
    </submittedName>
</protein>